<evidence type="ECO:0000313" key="4">
    <source>
        <dbReference type="Proteomes" id="UP000239872"/>
    </source>
</evidence>
<gene>
    <name evidence="3" type="ORF">CJD36_015285</name>
</gene>
<dbReference type="GO" id="GO:0000160">
    <property type="term" value="P:phosphorelay signal transduction system"/>
    <property type="evidence" value="ECO:0007669"/>
    <property type="project" value="InterPro"/>
</dbReference>
<keyword evidence="1" id="KW-0597">Phosphoprotein</keyword>
<dbReference type="OrthoDB" id="1121174at2"/>
<accession>A0A2S7ST14</accession>
<dbReference type="InterPro" id="IPR011006">
    <property type="entry name" value="CheY-like_superfamily"/>
</dbReference>
<dbReference type="SMART" id="SM00448">
    <property type="entry name" value="REC"/>
    <property type="match status" value="1"/>
</dbReference>
<proteinExistence type="predicted"/>
<feature type="domain" description="Response regulatory" evidence="2">
    <location>
        <begin position="8"/>
        <end position="133"/>
    </location>
</feature>
<sequence>MTQTALPDFMVIDDDPVNNKICSIIINKQFPGKQIDSFTDPEAGLAFITAKYAVADTNKVILLLDINMPVLTGWDVLDRFGKMEDSIRDRFKIFILSSSVDHYDKQKAKNNKLVSGYIEKPLTIAAIKSFFEE</sequence>
<dbReference type="RefSeq" id="WP_105040069.1">
    <property type="nucleotide sequence ID" value="NZ_PPSL01000004.1"/>
</dbReference>
<protein>
    <submittedName>
        <fullName evidence="3">Response regulator</fullName>
    </submittedName>
</protein>
<dbReference type="InterPro" id="IPR052893">
    <property type="entry name" value="TCS_response_regulator"/>
</dbReference>
<reference evidence="3 4" key="1">
    <citation type="submission" date="2018-01" db="EMBL/GenBank/DDBJ databases">
        <title>A novel member of the phylum Bacteroidetes isolated from glacier ice.</title>
        <authorList>
            <person name="Liu Q."/>
            <person name="Xin Y.-H."/>
        </authorList>
    </citation>
    <scope>NUCLEOTIDE SEQUENCE [LARGE SCALE GENOMIC DNA]</scope>
    <source>
        <strain evidence="3 4">RB1R16</strain>
    </source>
</reference>
<dbReference type="Proteomes" id="UP000239872">
    <property type="component" value="Unassembled WGS sequence"/>
</dbReference>
<dbReference type="Pfam" id="PF00072">
    <property type="entry name" value="Response_reg"/>
    <property type="match status" value="1"/>
</dbReference>
<organism evidence="3 4">
    <name type="scientific">Flavipsychrobacter stenotrophus</name>
    <dbReference type="NCBI Taxonomy" id="2077091"/>
    <lineage>
        <taxon>Bacteria</taxon>
        <taxon>Pseudomonadati</taxon>
        <taxon>Bacteroidota</taxon>
        <taxon>Chitinophagia</taxon>
        <taxon>Chitinophagales</taxon>
        <taxon>Chitinophagaceae</taxon>
        <taxon>Flavipsychrobacter</taxon>
    </lineage>
</organism>
<dbReference type="SUPFAM" id="SSF52172">
    <property type="entry name" value="CheY-like"/>
    <property type="match status" value="1"/>
</dbReference>
<dbReference type="PANTHER" id="PTHR44520">
    <property type="entry name" value="RESPONSE REGULATOR RCP1-RELATED"/>
    <property type="match status" value="1"/>
</dbReference>
<dbReference type="Gene3D" id="3.40.50.2300">
    <property type="match status" value="1"/>
</dbReference>
<dbReference type="InterPro" id="IPR001789">
    <property type="entry name" value="Sig_transdc_resp-reg_receiver"/>
</dbReference>
<evidence type="ECO:0000313" key="3">
    <source>
        <dbReference type="EMBL" id="PQJ10060.1"/>
    </source>
</evidence>
<evidence type="ECO:0000256" key="1">
    <source>
        <dbReference type="PROSITE-ProRule" id="PRU00169"/>
    </source>
</evidence>
<dbReference type="EMBL" id="PPSL01000004">
    <property type="protein sequence ID" value="PQJ10060.1"/>
    <property type="molecule type" value="Genomic_DNA"/>
</dbReference>
<name>A0A2S7ST14_9BACT</name>
<dbReference type="AlphaFoldDB" id="A0A2S7ST14"/>
<dbReference type="PANTHER" id="PTHR44520:SF2">
    <property type="entry name" value="RESPONSE REGULATOR RCP1"/>
    <property type="match status" value="1"/>
</dbReference>
<feature type="modified residue" description="4-aspartylphosphate" evidence="1">
    <location>
        <position position="65"/>
    </location>
</feature>
<keyword evidence="4" id="KW-1185">Reference proteome</keyword>
<dbReference type="PROSITE" id="PS50110">
    <property type="entry name" value="RESPONSE_REGULATORY"/>
    <property type="match status" value="1"/>
</dbReference>
<evidence type="ECO:0000259" key="2">
    <source>
        <dbReference type="PROSITE" id="PS50110"/>
    </source>
</evidence>
<comment type="caution">
    <text evidence="3">The sequence shown here is derived from an EMBL/GenBank/DDBJ whole genome shotgun (WGS) entry which is preliminary data.</text>
</comment>